<dbReference type="PROSITE" id="PS00893">
    <property type="entry name" value="NUDIX_BOX"/>
    <property type="match status" value="1"/>
</dbReference>
<gene>
    <name evidence="3" type="primary">idi_5</name>
    <name evidence="3" type="ORF">SDC9_27767</name>
</gene>
<keyword evidence="1" id="KW-0378">Hydrolase</keyword>
<dbReference type="AlphaFoldDB" id="A0A644URZ3"/>
<dbReference type="InterPro" id="IPR020084">
    <property type="entry name" value="NUDIX_hydrolase_CS"/>
</dbReference>
<organism evidence="3">
    <name type="scientific">bioreactor metagenome</name>
    <dbReference type="NCBI Taxonomy" id="1076179"/>
    <lineage>
        <taxon>unclassified sequences</taxon>
        <taxon>metagenomes</taxon>
        <taxon>ecological metagenomes</taxon>
    </lineage>
</organism>
<dbReference type="InterPro" id="IPR015797">
    <property type="entry name" value="NUDIX_hydrolase-like_dom_sf"/>
</dbReference>
<proteinExistence type="predicted"/>
<reference evidence="3" key="1">
    <citation type="submission" date="2019-08" db="EMBL/GenBank/DDBJ databases">
        <authorList>
            <person name="Kucharzyk K."/>
            <person name="Murdoch R.W."/>
            <person name="Higgins S."/>
            <person name="Loffler F."/>
        </authorList>
    </citation>
    <scope>NUCLEOTIDE SEQUENCE</scope>
</reference>
<dbReference type="SUPFAM" id="SSF55811">
    <property type="entry name" value="Nudix"/>
    <property type="match status" value="1"/>
</dbReference>
<dbReference type="GO" id="GO:0004452">
    <property type="term" value="F:isopentenyl-diphosphate delta-isomerase activity"/>
    <property type="evidence" value="ECO:0007669"/>
    <property type="project" value="UniProtKB-EC"/>
</dbReference>
<evidence type="ECO:0000259" key="2">
    <source>
        <dbReference type="PROSITE" id="PS51462"/>
    </source>
</evidence>
<dbReference type="PROSITE" id="PS51462">
    <property type="entry name" value="NUDIX"/>
    <property type="match status" value="1"/>
</dbReference>
<comment type="caution">
    <text evidence="3">The sequence shown here is derived from an EMBL/GenBank/DDBJ whole genome shotgun (WGS) entry which is preliminary data.</text>
</comment>
<dbReference type="InterPro" id="IPR000086">
    <property type="entry name" value="NUDIX_hydrolase_dom"/>
</dbReference>
<dbReference type="CDD" id="cd04692">
    <property type="entry name" value="NUDIX_Hydrolase"/>
    <property type="match status" value="1"/>
</dbReference>
<dbReference type="PANTHER" id="PTHR10885:SF0">
    <property type="entry name" value="ISOPENTENYL-DIPHOSPHATE DELTA-ISOMERASE"/>
    <property type="match status" value="1"/>
</dbReference>
<sequence>MGTEFFPLVDENGEVTGKASREICHNKSFLLHPVVHLHVINSHGELYLQKRADNKDVQPGKWDTAVGGHVDYGETIADALIREASEELGINRFSPVFMVRYKFTSEVESELVHSYYTIHDEKIVPDPTEISDGRFWSFTEIMANMGKGIFTPNFEYEFNYLVRNRLLPVTGI</sequence>
<keyword evidence="3" id="KW-0413">Isomerase</keyword>
<accession>A0A644URZ3</accession>
<dbReference type="EC" id="5.3.3.2" evidence="3"/>
<evidence type="ECO:0000313" key="3">
    <source>
        <dbReference type="EMBL" id="MPL81836.1"/>
    </source>
</evidence>
<feature type="domain" description="Nudix hydrolase" evidence="2">
    <location>
        <begin position="30"/>
        <end position="164"/>
    </location>
</feature>
<evidence type="ECO:0000256" key="1">
    <source>
        <dbReference type="ARBA" id="ARBA00022801"/>
    </source>
</evidence>
<dbReference type="Gene3D" id="3.90.79.10">
    <property type="entry name" value="Nucleoside Triphosphate Pyrophosphohydrolase"/>
    <property type="match status" value="1"/>
</dbReference>
<dbReference type="EMBL" id="VSSQ01000155">
    <property type="protein sequence ID" value="MPL81836.1"/>
    <property type="molecule type" value="Genomic_DNA"/>
</dbReference>
<protein>
    <submittedName>
        <fullName evidence="3">Isopentenyl-diphosphate Delta-isomerase</fullName>
        <ecNumber evidence="3">5.3.3.2</ecNumber>
    </submittedName>
</protein>
<dbReference type="GO" id="GO:0016787">
    <property type="term" value="F:hydrolase activity"/>
    <property type="evidence" value="ECO:0007669"/>
    <property type="project" value="UniProtKB-KW"/>
</dbReference>
<name>A0A644URZ3_9ZZZZ</name>
<dbReference type="PANTHER" id="PTHR10885">
    <property type="entry name" value="ISOPENTENYL-DIPHOSPHATE DELTA-ISOMERASE"/>
    <property type="match status" value="1"/>
</dbReference>
<dbReference type="Pfam" id="PF00293">
    <property type="entry name" value="NUDIX"/>
    <property type="match status" value="1"/>
</dbReference>